<dbReference type="InParanoid" id="A0A7J7CGQ2"/>
<keyword evidence="3" id="KW-1185">Reference proteome</keyword>
<feature type="transmembrane region" description="Helical" evidence="1">
    <location>
        <begin position="208"/>
        <end position="230"/>
    </location>
</feature>
<comment type="caution">
    <text evidence="2">The sequence shown here is derived from an EMBL/GenBank/DDBJ whole genome shotgun (WGS) entry which is preliminary data.</text>
</comment>
<proteinExistence type="predicted"/>
<keyword evidence="1" id="KW-0472">Membrane</keyword>
<evidence type="ECO:0000313" key="3">
    <source>
        <dbReference type="Proteomes" id="UP000593562"/>
    </source>
</evidence>
<sequence>MANLGDGVDMVLTIDSNMVLNHELTGIQLAGDVNIEIETQIDIATRGHETNSVALSSSTSLLVAAMSFTVTLSPTPPLSFPGYISSRQRFVLQSHSDQIIRSRIIPLRASGRISGGDSLLNDPRNWSRSISSEFDYNDDEVEEDDEDDEEDRSLDLLVKFVQNMFKKISRKARKALRSVLPLSISTKLVRFSVNGVLVLASLWIMKAFLEVVCTLGTAVFLSILLVRGIWSGLTYLQEIRNLKIIDLDDDPRVWTGSQPAS</sequence>
<gene>
    <name evidence="2" type="ORF">HS088_TW17G00771</name>
</gene>
<dbReference type="EMBL" id="JAAARO010000017">
    <property type="protein sequence ID" value="KAF5733230.1"/>
    <property type="molecule type" value="Genomic_DNA"/>
</dbReference>
<dbReference type="GO" id="GO:0010100">
    <property type="term" value="P:negative regulation of photomorphogenesis"/>
    <property type="evidence" value="ECO:0007669"/>
    <property type="project" value="InterPro"/>
</dbReference>
<keyword evidence="1" id="KW-1133">Transmembrane helix</keyword>
<dbReference type="AlphaFoldDB" id="A0A7J7CGQ2"/>
<name>A0A7J7CGQ2_TRIWF</name>
<reference evidence="2 3" key="1">
    <citation type="journal article" date="2020" name="Nat. Commun.">
        <title>Genome of Tripterygium wilfordii and identification of cytochrome P450 involved in triptolide biosynthesis.</title>
        <authorList>
            <person name="Tu L."/>
            <person name="Su P."/>
            <person name="Zhang Z."/>
            <person name="Gao L."/>
            <person name="Wang J."/>
            <person name="Hu T."/>
            <person name="Zhou J."/>
            <person name="Zhang Y."/>
            <person name="Zhao Y."/>
            <person name="Liu Y."/>
            <person name="Song Y."/>
            <person name="Tong Y."/>
            <person name="Lu Y."/>
            <person name="Yang J."/>
            <person name="Xu C."/>
            <person name="Jia M."/>
            <person name="Peters R.J."/>
            <person name="Huang L."/>
            <person name="Gao W."/>
        </authorList>
    </citation>
    <scope>NUCLEOTIDE SEQUENCE [LARGE SCALE GENOMIC DNA]</scope>
    <source>
        <strain evidence="3">cv. XIE 37</strain>
        <tissue evidence="2">Leaf</tissue>
    </source>
</reference>
<dbReference type="PANTHER" id="PTHR35474:SF1">
    <property type="entry name" value="ATP PHOSPHORIBOSYLTRANSFERASE REGULATORY SUBUNIT"/>
    <property type="match status" value="1"/>
</dbReference>
<keyword evidence="1" id="KW-0812">Transmembrane</keyword>
<dbReference type="InterPro" id="IPR039324">
    <property type="entry name" value="SHW1"/>
</dbReference>
<protein>
    <submittedName>
        <fullName evidence="2">Uncharacterized protein</fullName>
    </submittedName>
</protein>
<evidence type="ECO:0000313" key="2">
    <source>
        <dbReference type="EMBL" id="KAF5733230.1"/>
    </source>
</evidence>
<accession>A0A7J7CGQ2</accession>
<organism evidence="2 3">
    <name type="scientific">Tripterygium wilfordii</name>
    <name type="common">Thunder God vine</name>
    <dbReference type="NCBI Taxonomy" id="458696"/>
    <lineage>
        <taxon>Eukaryota</taxon>
        <taxon>Viridiplantae</taxon>
        <taxon>Streptophyta</taxon>
        <taxon>Embryophyta</taxon>
        <taxon>Tracheophyta</taxon>
        <taxon>Spermatophyta</taxon>
        <taxon>Magnoliopsida</taxon>
        <taxon>eudicotyledons</taxon>
        <taxon>Gunneridae</taxon>
        <taxon>Pentapetalae</taxon>
        <taxon>rosids</taxon>
        <taxon>fabids</taxon>
        <taxon>Celastrales</taxon>
        <taxon>Celastraceae</taxon>
        <taxon>Tripterygium</taxon>
    </lineage>
</organism>
<dbReference type="PANTHER" id="PTHR35474">
    <property type="entry name" value="ATP PHOSPHORIBOSYLTRANSFERASE REGULATORY SUBUNIT"/>
    <property type="match status" value="1"/>
</dbReference>
<evidence type="ECO:0000256" key="1">
    <source>
        <dbReference type="SAM" id="Phobius"/>
    </source>
</evidence>
<dbReference type="GO" id="GO:0009787">
    <property type="term" value="P:regulation of abscisic acid-activated signaling pathway"/>
    <property type="evidence" value="ECO:0007669"/>
    <property type="project" value="InterPro"/>
</dbReference>
<dbReference type="Proteomes" id="UP000593562">
    <property type="component" value="Unassembled WGS sequence"/>
</dbReference>
<dbReference type="FunCoup" id="A0A7J7CGQ2">
    <property type="interactions" value="1241"/>
</dbReference>